<reference evidence="2" key="1">
    <citation type="journal article" date="2014" name="Int. J. Syst. Evol. Microbiol.">
        <title>Complete genome sequence of Corynebacterium casei LMG S-19264T (=DSM 44701T), isolated from a smear-ripened cheese.</title>
        <authorList>
            <consortium name="US DOE Joint Genome Institute (JGI-PGF)"/>
            <person name="Walter F."/>
            <person name="Albersmeier A."/>
            <person name="Kalinowski J."/>
            <person name="Ruckert C."/>
        </authorList>
    </citation>
    <scope>NUCLEOTIDE SEQUENCE</scope>
    <source>
        <strain evidence="2">KCTC 12368</strain>
    </source>
</reference>
<sequence length="165" mass="19102">MVKKILLGLLILIVLIQFFRPEQNVSAEQPAPLKEAYAIPEDVQGILQKACDDCHSNSTVYPWYANIQPVGWWMNSHIEDGKRHLNFDEFTNLPLARQNHKFEEFVEMIEEGEMPLESYTQLGMHQEANLTEAEKGKLIDWAKSQMAMLKSTYPADSLIMKRRNH</sequence>
<keyword evidence="3" id="KW-1185">Reference proteome</keyword>
<proteinExistence type="predicted"/>
<dbReference type="InterPro" id="IPR025992">
    <property type="entry name" value="Haem-bd"/>
</dbReference>
<dbReference type="SMART" id="SM01235">
    <property type="entry name" value="Haem_bd"/>
    <property type="match status" value="1"/>
</dbReference>
<dbReference type="Pfam" id="PF14376">
    <property type="entry name" value="Haem_bd"/>
    <property type="match status" value="1"/>
</dbReference>
<protein>
    <recommendedName>
        <fullName evidence="1">Haem-binding domain-containing protein</fullName>
    </recommendedName>
</protein>
<dbReference type="Proteomes" id="UP000619457">
    <property type="component" value="Unassembled WGS sequence"/>
</dbReference>
<reference evidence="2" key="2">
    <citation type="submission" date="2020-09" db="EMBL/GenBank/DDBJ databases">
        <authorList>
            <person name="Sun Q."/>
            <person name="Kim S."/>
        </authorList>
    </citation>
    <scope>NUCLEOTIDE SEQUENCE</scope>
    <source>
        <strain evidence="2">KCTC 12368</strain>
    </source>
</reference>
<organism evidence="2 3">
    <name type="scientific">Echinicola pacifica</name>
    <dbReference type="NCBI Taxonomy" id="346377"/>
    <lineage>
        <taxon>Bacteria</taxon>
        <taxon>Pseudomonadati</taxon>
        <taxon>Bacteroidota</taxon>
        <taxon>Cytophagia</taxon>
        <taxon>Cytophagales</taxon>
        <taxon>Cyclobacteriaceae</taxon>
        <taxon>Echinicola</taxon>
    </lineage>
</organism>
<dbReference type="EMBL" id="BMWX01000005">
    <property type="protein sequence ID" value="GGZ34759.1"/>
    <property type="molecule type" value="Genomic_DNA"/>
</dbReference>
<feature type="domain" description="Haem-binding" evidence="1">
    <location>
        <begin position="7"/>
        <end position="146"/>
    </location>
</feature>
<name>A0A918Q5S1_9BACT</name>
<gene>
    <name evidence="2" type="ORF">GCM10007049_30190</name>
</gene>
<dbReference type="AlphaFoldDB" id="A0A918Q5S1"/>
<dbReference type="RefSeq" id="WP_018475386.1">
    <property type="nucleotide sequence ID" value="NZ_BMWX01000005.1"/>
</dbReference>
<comment type="caution">
    <text evidence="2">The sequence shown here is derived from an EMBL/GenBank/DDBJ whole genome shotgun (WGS) entry which is preliminary data.</text>
</comment>
<evidence type="ECO:0000259" key="1">
    <source>
        <dbReference type="SMART" id="SM01235"/>
    </source>
</evidence>
<accession>A0A918Q5S1</accession>
<evidence type="ECO:0000313" key="3">
    <source>
        <dbReference type="Proteomes" id="UP000619457"/>
    </source>
</evidence>
<evidence type="ECO:0000313" key="2">
    <source>
        <dbReference type="EMBL" id="GGZ34759.1"/>
    </source>
</evidence>